<gene>
    <name evidence="2" type="ORF">AVEN_103842_1</name>
</gene>
<accession>A0A4Y2V3E0</accession>
<evidence type="ECO:0000256" key="1">
    <source>
        <dbReference type="SAM" id="MobiDB-lite"/>
    </source>
</evidence>
<name>A0A4Y2V3E0_ARAVE</name>
<evidence type="ECO:0000313" key="2">
    <source>
        <dbReference type="EMBL" id="GBO18247.1"/>
    </source>
</evidence>
<feature type="compositionally biased region" description="Basic and acidic residues" evidence="1">
    <location>
        <begin position="7"/>
        <end position="17"/>
    </location>
</feature>
<dbReference type="Proteomes" id="UP000499080">
    <property type="component" value="Unassembled WGS sequence"/>
</dbReference>
<proteinExistence type="predicted"/>
<dbReference type="EMBL" id="BGPR01041897">
    <property type="protein sequence ID" value="GBO18247.1"/>
    <property type="molecule type" value="Genomic_DNA"/>
</dbReference>
<protein>
    <submittedName>
        <fullName evidence="2">Uncharacterized protein</fullName>
    </submittedName>
</protein>
<comment type="caution">
    <text evidence="2">The sequence shown here is derived from an EMBL/GenBank/DDBJ whole genome shotgun (WGS) entry which is preliminary data.</text>
</comment>
<organism evidence="2 3">
    <name type="scientific">Araneus ventricosus</name>
    <name type="common">Orbweaver spider</name>
    <name type="synonym">Epeira ventricosa</name>
    <dbReference type="NCBI Taxonomy" id="182803"/>
    <lineage>
        <taxon>Eukaryota</taxon>
        <taxon>Metazoa</taxon>
        <taxon>Ecdysozoa</taxon>
        <taxon>Arthropoda</taxon>
        <taxon>Chelicerata</taxon>
        <taxon>Arachnida</taxon>
        <taxon>Araneae</taxon>
        <taxon>Araneomorphae</taxon>
        <taxon>Entelegynae</taxon>
        <taxon>Araneoidea</taxon>
        <taxon>Araneidae</taxon>
        <taxon>Araneus</taxon>
    </lineage>
</organism>
<evidence type="ECO:0000313" key="3">
    <source>
        <dbReference type="Proteomes" id="UP000499080"/>
    </source>
</evidence>
<keyword evidence="3" id="KW-1185">Reference proteome</keyword>
<sequence length="79" mass="9228">MTYESEDQGKLEEKADEVSGNESVEEYTSVDSNNESNFRKLRDRESLRKPKCYEDYIMVTEAFIADFEEPMSSLIENET</sequence>
<dbReference type="AlphaFoldDB" id="A0A4Y2V3E0"/>
<reference evidence="2 3" key="1">
    <citation type="journal article" date="2019" name="Sci. Rep.">
        <title>Orb-weaving spider Araneus ventricosus genome elucidates the spidroin gene catalogue.</title>
        <authorList>
            <person name="Kono N."/>
            <person name="Nakamura H."/>
            <person name="Ohtoshi R."/>
            <person name="Moran D.A.P."/>
            <person name="Shinohara A."/>
            <person name="Yoshida Y."/>
            <person name="Fujiwara M."/>
            <person name="Mori M."/>
            <person name="Tomita M."/>
            <person name="Arakawa K."/>
        </authorList>
    </citation>
    <scope>NUCLEOTIDE SEQUENCE [LARGE SCALE GENOMIC DNA]</scope>
</reference>
<feature type="region of interest" description="Disordered" evidence="1">
    <location>
        <begin position="1"/>
        <end position="41"/>
    </location>
</feature>